<comment type="caution">
    <text evidence="5">The sequence shown here is derived from an EMBL/GenBank/DDBJ whole genome shotgun (WGS) entry which is preliminary data.</text>
</comment>
<keyword evidence="6" id="KW-1185">Reference proteome</keyword>
<evidence type="ECO:0000256" key="1">
    <source>
        <dbReference type="ARBA" id="ARBA00022729"/>
    </source>
</evidence>
<evidence type="ECO:0000259" key="3">
    <source>
        <dbReference type="PROSITE" id="PS50927"/>
    </source>
</evidence>
<sequence length="446" mass="49808">MMMMSSPNLFSSCHFIFFFFISFCSSSSLIAKAQVPVSKTFTFVNQGDLLSGYLVEYKADYRPLNISNYPFSLCFYNTTPNSFFLALGMGNATLFTSLIRWVWTANHARPVTENAKLIFGRNGNLVLVDAGGQVAWQTRTANKGVVDIKLHPNGNLVLLDKNGGFVWQSFDHPTDTLLVGQSLYPAESSDNNKLVNGAYSVVVTRERIDLFFKSPFSSNPLRYYSLLVNTDVRNGPVKRVNFVVASGAEGPDYANQLRLETINNFVATSVWAQPKYNSTLSMLRLGSDGNIRVYTYYEKGVLNAWEETYTVFTNSWLNGECYLPEKCGSLGICKNSQCVACPTPKGLAGWSEDCKLSKLPSCNSTGAATADVNFYKIEGVEHFLNTYDSGERPVKIEECRKKCSNDCKCVAFFYRRNTESCLLASQLNTLIKNDDSEQVAFIKYAK</sequence>
<proteinExistence type="predicted"/>
<protein>
    <submittedName>
        <fullName evidence="5">Bulb-type lectin domain</fullName>
    </submittedName>
</protein>
<dbReference type="SMART" id="SM00108">
    <property type="entry name" value="B_lectin"/>
    <property type="match status" value="1"/>
</dbReference>
<dbReference type="CDD" id="cd00028">
    <property type="entry name" value="B_lectin"/>
    <property type="match status" value="1"/>
</dbReference>
<dbReference type="PROSITE" id="PS50927">
    <property type="entry name" value="BULB_LECTIN"/>
    <property type="match status" value="1"/>
</dbReference>
<feature type="domain" description="Apple" evidence="4">
    <location>
        <begin position="362"/>
        <end position="445"/>
    </location>
</feature>
<dbReference type="InterPro" id="IPR003609">
    <property type="entry name" value="Pan_app"/>
</dbReference>
<accession>A0A200QXM5</accession>
<dbReference type="InterPro" id="IPR001480">
    <property type="entry name" value="Bulb-type_lectin_dom"/>
</dbReference>
<dbReference type="InParanoid" id="A0A200QXM5"/>
<dbReference type="STRING" id="56857.A0A200QXM5"/>
<evidence type="ECO:0000313" key="5">
    <source>
        <dbReference type="EMBL" id="OVA15171.1"/>
    </source>
</evidence>
<feature type="domain" description="Bulb-type lectin" evidence="3">
    <location>
        <begin position="40"/>
        <end position="171"/>
    </location>
</feature>
<organism evidence="5 6">
    <name type="scientific">Macleaya cordata</name>
    <name type="common">Five-seeded plume-poppy</name>
    <name type="synonym">Bocconia cordata</name>
    <dbReference type="NCBI Taxonomy" id="56857"/>
    <lineage>
        <taxon>Eukaryota</taxon>
        <taxon>Viridiplantae</taxon>
        <taxon>Streptophyta</taxon>
        <taxon>Embryophyta</taxon>
        <taxon>Tracheophyta</taxon>
        <taxon>Spermatophyta</taxon>
        <taxon>Magnoliopsida</taxon>
        <taxon>Ranunculales</taxon>
        <taxon>Papaveraceae</taxon>
        <taxon>Papaveroideae</taxon>
        <taxon>Macleaya</taxon>
    </lineage>
</organism>
<reference evidence="5 6" key="1">
    <citation type="journal article" date="2017" name="Mol. Plant">
        <title>The Genome of Medicinal Plant Macleaya cordata Provides New Insights into Benzylisoquinoline Alkaloids Metabolism.</title>
        <authorList>
            <person name="Liu X."/>
            <person name="Liu Y."/>
            <person name="Huang P."/>
            <person name="Ma Y."/>
            <person name="Qing Z."/>
            <person name="Tang Q."/>
            <person name="Cao H."/>
            <person name="Cheng P."/>
            <person name="Zheng Y."/>
            <person name="Yuan Z."/>
            <person name="Zhou Y."/>
            <person name="Liu J."/>
            <person name="Tang Z."/>
            <person name="Zhuo Y."/>
            <person name="Zhang Y."/>
            <person name="Yu L."/>
            <person name="Huang J."/>
            <person name="Yang P."/>
            <person name="Peng Q."/>
            <person name="Zhang J."/>
            <person name="Jiang W."/>
            <person name="Zhang Z."/>
            <person name="Lin K."/>
            <person name="Ro D.K."/>
            <person name="Chen X."/>
            <person name="Xiong X."/>
            <person name="Shang Y."/>
            <person name="Huang S."/>
            <person name="Zeng J."/>
        </authorList>
    </citation>
    <scope>NUCLEOTIDE SEQUENCE [LARGE SCALE GENOMIC DNA]</scope>
    <source>
        <strain evidence="6">cv. BLH2017</strain>
        <tissue evidence="5">Root</tissue>
    </source>
</reference>
<keyword evidence="1 2" id="KW-0732">Signal</keyword>
<dbReference type="Pfam" id="PF08276">
    <property type="entry name" value="PAN_2"/>
    <property type="match status" value="1"/>
</dbReference>
<dbReference type="PIRSF" id="PIRSF002686">
    <property type="entry name" value="SLG"/>
    <property type="match status" value="1"/>
</dbReference>
<dbReference type="InterPro" id="IPR051343">
    <property type="entry name" value="G-type_lectin_kinases/EP1-like"/>
</dbReference>
<dbReference type="AlphaFoldDB" id="A0A200QXM5"/>
<dbReference type="SUPFAM" id="SSF57414">
    <property type="entry name" value="Hairpin loop containing domain-like"/>
    <property type="match status" value="1"/>
</dbReference>
<dbReference type="CDD" id="cd01098">
    <property type="entry name" value="PAN_AP_plant"/>
    <property type="match status" value="1"/>
</dbReference>
<evidence type="ECO:0000313" key="6">
    <source>
        <dbReference type="Proteomes" id="UP000195402"/>
    </source>
</evidence>
<evidence type="ECO:0000259" key="4">
    <source>
        <dbReference type="PROSITE" id="PS50948"/>
    </source>
</evidence>
<dbReference type="SUPFAM" id="SSF51110">
    <property type="entry name" value="alpha-D-mannose-specific plant lectins"/>
    <property type="match status" value="1"/>
</dbReference>
<feature type="signal peptide" evidence="2">
    <location>
        <begin position="1"/>
        <end position="26"/>
    </location>
</feature>
<evidence type="ECO:0000256" key="2">
    <source>
        <dbReference type="SAM" id="SignalP"/>
    </source>
</evidence>
<dbReference type="InterPro" id="IPR036426">
    <property type="entry name" value="Bulb-type_lectin_dom_sf"/>
</dbReference>
<dbReference type="Proteomes" id="UP000195402">
    <property type="component" value="Unassembled WGS sequence"/>
</dbReference>
<dbReference type="EMBL" id="MVGT01000886">
    <property type="protein sequence ID" value="OVA15171.1"/>
    <property type="molecule type" value="Genomic_DNA"/>
</dbReference>
<dbReference type="GO" id="GO:0030246">
    <property type="term" value="F:carbohydrate binding"/>
    <property type="evidence" value="ECO:0007669"/>
    <property type="project" value="UniProtKB-KW"/>
</dbReference>
<gene>
    <name evidence="5" type="ORF">BVC80_1727g45</name>
</gene>
<name>A0A200QXM5_MACCD</name>
<dbReference type="Gene3D" id="2.90.10.10">
    <property type="entry name" value="Bulb-type lectin domain"/>
    <property type="match status" value="1"/>
</dbReference>
<dbReference type="OMA" id="ECQWPEK"/>
<dbReference type="PROSITE" id="PS50948">
    <property type="entry name" value="PAN"/>
    <property type="match status" value="1"/>
</dbReference>
<dbReference type="PANTHER" id="PTHR47976">
    <property type="entry name" value="G-TYPE LECTIN S-RECEPTOR-LIKE SERINE/THREONINE-PROTEIN KINASE SD2-5"/>
    <property type="match status" value="1"/>
</dbReference>
<dbReference type="InterPro" id="IPR035446">
    <property type="entry name" value="SLSG/EP1"/>
</dbReference>
<dbReference type="OrthoDB" id="1884773at2759"/>
<dbReference type="Pfam" id="PF01453">
    <property type="entry name" value="B_lectin"/>
    <property type="match status" value="1"/>
</dbReference>
<feature type="chain" id="PRO_5012781067" evidence="2">
    <location>
        <begin position="27"/>
        <end position="446"/>
    </location>
</feature>
<keyword evidence="5" id="KW-0430">Lectin</keyword>